<dbReference type="AlphaFoldDB" id="A0AAN7TJ35"/>
<comment type="subcellular location">
    <subcellularLocation>
        <location evidence="1 5">Nucleus</location>
    </subcellularLocation>
</comment>
<dbReference type="PANTHER" id="PTHR12891:SF0">
    <property type="entry name" value="MMS19 NUCLEOTIDE EXCISION REPAIR PROTEIN HOMOLOG"/>
    <property type="match status" value="1"/>
</dbReference>
<feature type="domain" description="MMS19 C-terminal" evidence="6">
    <location>
        <begin position="545"/>
        <end position="966"/>
    </location>
</feature>
<evidence type="ECO:0000256" key="1">
    <source>
        <dbReference type="ARBA" id="ARBA00004123"/>
    </source>
</evidence>
<organism evidence="8 9">
    <name type="scientific">Meristemomyces frigidus</name>
    <dbReference type="NCBI Taxonomy" id="1508187"/>
    <lineage>
        <taxon>Eukaryota</taxon>
        <taxon>Fungi</taxon>
        <taxon>Dikarya</taxon>
        <taxon>Ascomycota</taxon>
        <taxon>Pezizomycotina</taxon>
        <taxon>Dothideomycetes</taxon>
        <taxon>Dothideomycetidae</taxon>
        <taxon>Mycosphaerellales</taxon>
        <taxon>Teratosphaeriaceae</taxon>
        <taxon>Meristemomyces</taxon>
    </lineage>
</organism>
<dbReference type="InterPro" id="IPR039920">
    <property type="entry name" value="MMS19"/>
</dbReference>
<keyword evidence="3" id="KW-0677">Repeat</keyword>
<dbReference type="InterPro" id="IPR029240">
    <property type="entry name" value="MMS19_N"/>
</dbReference>
<keyword evidence="5" id="KW-0227">DNA damage</keyword>
<dbReference type="PANTHER" id="PTHR12891">
    <property type="entry name" value="DNA REPAIR/TRANSCRIPTION PROTEIN MET18/MMS19"/>
    <property type="match status" value="1"/>
</dbReference>
<evidence type="ECO:0000256" key="2">
    <source>
        <dbReference type="ARBA" id="ARBA00009340"/>
    </source>
</evidence>
<gene>
    <name evidence="8" type="ORF">LTR62_005093</name>
</gene>
<evidence type="ECO:0000256" key="5">
    <source>
        <dbReference type="RuleBase" id="RU367072"/>
    </source>
</evidence>
<feature type="domain" description="MMS19 N-terminal" evidence="7">
    <location>
        <begin position="40"/>
        <end position="307"/>
    </location>
</feature>
<keyword evidence="5" id="KW-0234">DNA repair</keyword>
<reference evidence="8" key="1">
    <citation type="submission" date="2023-08" db="EMBL/GenBank/DDBJ databases">
        <title>Black Yeasts Isolated from many extreme environments.</title>
        <authorList>
            <person name="Coleine C."/>
            <person name="Stajich J.E."/>
            <person name="Selbmann L."/>
        </authorList>
    </citation>
    <scope>NUCLEOTIDE SEQUENCE</scope>
    <source>
        <strain evidence="8">CCFEE 5401</strain>
    </source>
</reference>
<comment type="caution">
    <text evidence="8">The sequence shown here is derived from an EMBL/GenBank/DDBJ whole genome shotgun (WGS) entry which is preliminary data.</text>
</comment>
<dbReference type="GO" id="GO:0016226">
    <property type="term" value="P:iron-sulfur cluster assembly"/>
    <property type="evidence" value="ECO:0007669"/>
    <property type="project" value="UniProtKB-UniRule"/>
</dbReference>
<comment type="similarity">
    <text evidence="2 5">Belongs to the MET18/MMS19 family.</text>
</comment>
<comment type="function">
    <text evidence="5">Key component of the cytosolic iron-sulfur protein assembly (CIA) complex, a multiprotein complex that mediates the incorporation of iron-sulfur cluster into apoproteins specifically involved in DNA metabolism and genomic integrity. In the CIA complex, MMS19 acts as an adapter between early-acting CIA components and a subset of cellular target iron-sulfur proteins.</text>
</comment>
<sequence>MSDIQLYLLEADKNAQEARRIAAQSASHLQNKTLKLIDLVTSLEPYLNNKEDGSLRAKSVAYVADVLTALPPKVLSLQERRLLCDFLLGRLEGDVEGVGATARALIALETLGKWDSETAQGVMRSFIDHTNPLRQFKLQTERHAIIQLVDMLLAKYRDPIRKLNEDQSDFTANFILYWEGEKDPRNLMIIFSLLQVPMTEWDISSNAQDLFDSVFNYFPITFKPPPDDPYGITAQDLKDRLRACIAANSDFAPYAFPQLLDKLDSTSMNTKRDVLVAIQACVTEYEAKTINLYSVTLWDALKFEVLNVQEEDLAEESLKALSMIGGKLAELPEGGPLNAYLRPIIKECNEHLEDAPTKQSEAAGRILQALAISGPAVADRIVKGILPVLFALYHASESITKRRGLLEVFTQIVGAFVKLSQLLPGTNITTLQAFAKDAEDAMIHALAKAPKSEVSFRLSSLTGLSQLVAAPGVLTDKQVERAVDTVTDVVLHDSSGGHGDIRAQAVQALASIAHNAPQAVRDRTIPAFMVMLPDSPDEGDVVTVTLEAFAQLATERQVFDTVVLRLKNKLRAAKHQGAPASYLRALLLAMLYAFTMGSPMQEDGVILSSYYKDYAQPLVNDFVRSDTGAAASELEIVGRICNIILRAQGVHMQATVFHEDREWMSEDMTGDSDSNTARGPFMLYYYASLRPEVVEAEQIVNMLQSQAKQALRDRQTTQESVTTLRLISLVVNKFVSPKAVQASLQEANIEVERLCNEASAAQAIHVAFAVVKGLLIQGKSGSLTTKYLNSLFDHLTITTGMTAAHLFATLLAPDDILTKANHCQISGLYKQKVFGQLVPKLTAAIRTADAGKKAHYLVALSGILKWQPYSILAASLPELIPALLQTLDLYADQSIKASALTVFESIAMHDPDALSTHAASLIARLLKCCIASPPRGTTTPASSSTTTPTNFPSVRAKSLQCLALLPKQLKLEIVVPFRRQVVKQLMGCLDDGKRVVRLKAVQCRTAWLSLEEEGGEED</sequence>
<dbReference type="EMBL" id="JAVRRL010000004">
    <property type="protein sequence ID" value="KAK5117670.1"/>
    <property type="molecule type" value="Genomic_DNA"/>
</dbReference>
<dbReference type="InterPro" id="IPR016024">
    <property type="entry name" value="ARM-type_fold"/>
</dbReference>
<dbReference type="GO" id="GO:0051604">
    <property type="term" value="P:protein maturation"/>
    <property type="evidence" value="ECO:0007669"/>
    <property type="project" value="UniProtKB-UniRule"/>
</dbReference>
<dbReference type="GO" id="GO:0005634">
    <property type="term" value="C:nucleus"/>
    <property type="evidence" value="ECO:0007669"/>
    <property type="project" value="UniProtKB-SubCell"/>
</dbReference>
<dbReference type="Gene3D" id="1.25.10.10">
    <property type="entry name" value="Leucine-rich Repeat Variant"/>
    <property type="match status" value="2"/>
</dbReference>
<dbReference type="SUPFAM" id="SSF48371">
    <property type="entry name" value="ARM repeat"/>
    <property type="match status" value="1"/>
</dbReference>
<evidence type="ECO:0000313" key="8">
    <source>
        <dbReference type="EMBL" id="KAK5117670.1"/>
    </source>
</evidence>
<dbReference type="GO" id="GO:0006281">
    <property type="term" value="P:DNA repair"/>
    <property type="evidence" value="ECO:0007669"/>
    <property type="project" value="UniProtKB-UniRule"/>
</dbReference>
<protein>
    <recommendedName>
        <fullName evidence="5">MMS19 nucleotide excision repair protein</fullName>
    </recommendedName>
</protein>
<evidence type="ECO:0000313" key="9">
    <source>
        <dbReference type="Proteomes" id="UP001310890"/>
    </source>
</evidence>
<name>A0AAN7TJ35_9PEZI</name>
<dbReference type="Pfam" id="PF14500">
    <property type="entry name" value="MMS19_N"/>
    <property type="match status" value="1"/>
</dbReference>
<keyword evidence="4 5" id="KW-0539">Nucleus</keyword>
<dbReference type="GO" id="GO:0097361">
    <property type="term" value="C:cytosolic [4Fe-4S] assembly targeting complex"/>
    <property type="evidence" value="ECO:0007669"/>
    <property type="project" value="UniProtKB-UniRule"/>
</dbReference>
<dbReference type="InterPro" id="IPR011989">
    <property type="entry name" value="ARM-like"/>
</dbReference>
<dbReference type="InterPro" id="IPR024687">
    <property type="entry name" value="MMS19_C"/>
</dbReference>
<evidence type="ECO:0000256" key="3">
    <source>
        <dbReference type="ARBA" id="ARBA00022737"/>
    </source>
</evidence>
<dbReference type="Pfam" id="PF12460">
    <property type="entry name" value="MMS19_C"/>
    <property type="match status" value="1"/>
</dbReference>
<proteinExistence type="inferred from homology"/>
<evidence type="ECO:0000259" key="6">
    <source>
        <dbReference type="Pfam" id="PF12460"/>
    </source>
</evidence>
<evidence type="ECO:0000256" key="4">
    <source>
        <dbReference type="ARBA" id="ARBA00023242"/>
    </source>
</evidence>
<accession>A0AAN7TJ35</accession>
<evidence type="ECO:0000259" key="7">
    <source>
        <dbReference type="Pfam" id="PF14500"/>
    </source>
</evidence>
<dbReference type="Proteomes" id="UP001310890">
    <property type="component" value="Unassembled WGS sequence"/>
</dbReference>